<protein>
    <submittedName>
        <fullName evidence="17">(African queen) hypothetical protein</fullName>
    </submittedName>
</protein>
<dbReference type="SUPFAM" id="SSF50494">
    <property type="entry name" value="Trypsin-like serine proteases"/>
    <property type="match status" value="1"/>
</dbReference>
<organism evidence="17 18">
    <name type="scientific">Danaus chrysippus</name>
    <name type="common">African queen</name>
    <dbReference type="NCBI Taxonomy" id="151541"/>
    <lineage>
        <taxon>Eukaryota</taxon>
        <taxon>Metazoa</taxon>
        <taxon>Ecdysozoa</taxon>
        <taxon>Arthropoda</taxon>
        <taxon>Hexapoda</taxon>
        <taxon>Insecta</taxon>
        <taxon>Pterygota</taxon>
        <taxon>Neoptera</taxon>
        <taxon>Endopterygota</taxon>
        <taxon>Lepidoptera</taxon>
        <taxon>Glossata</taxon>
        <taxon>Ditrysia</taxon>
        <taxon>Papilionoidea</taxon>
        <taxon>Nymphalidae</taxon>
        <taxon>Danainae</taxon>
        <taxon>Danaini</taxon>
        <taxon>Danaina</taxon>
        <taxon>Danaus</taxon>
        <taxon>Anosia</taxon>
    </lineage>
</organism>
<dbReference type="InterPro" id="IPR001117">
    <property type="entry name" value="Cu-oxidase_2nd"/>
</dbReference>
<evidence type="ECO:0000256" key="14">
    <source>
        <dbReference type="RuleBase" id="RU363034"/>
    </source>
</evidence>
<dbReference type="AlphaFoldDB" id="A0A8J2WB94"/>
<evidence type="ECO:0000256" key="2">
    <source>
        <dbReference type="ARBA" id="ARBA00010609"/>
    </source>
</evidence>
<reference evidence="17" key="1">
    <citation type="submission" date="2021-09" db="EMBL/GenBank/DDBJ databases">
        <authorList>
            <person name="Martin H S."/>
        </authorList>
    </citation>
    <scope>NUCLEOTIDE SEQUENCE</scope>
</reference>
<dbReference type="InterPro" id="IPR011707">
    <property type="entry name" value="Cu-oxidase-like_N"/>
</dbReference>
<comment type="subcellular location">
    <subcellularLocation>
        <location evidence="1">Membrane</location>
        <topology evidence="1">Multi-pass membrane protein</topology>
    </subcellularLocation>
</comment>
<dbReference type="PROSITE" id="PS00134">
    <property type="entry name" value="TRYPSIN_HIS"/>
    <property type="match status" value="1"/>
</dbReference>
<evidence type="ECO:0000256" key="5">
    <source>
        <dbReference type="ARBA" id="ARBA00022723"/>
    </source>
</evidence>
<dbReference type="CDD" id="cd00190">
    <property type="entry name" value="Tryp_SPc"/>
    <property type="match status" value="1"/>
</dbReference>
<dbReference type="InterPro" id="IPR001314">
    <property type="entry name" value="Peptidase_S1A"/>
</dbReference>
<keyword evidence="3" id="KW-0716">Sensory transduction</keyword>
<evidence type="ECO:0000313" key="18">
    <source>
        <dbReference type="Proteomes" id="UP000789524"/>
    </source>
</evidence>
<dbReference type="GO" id="GO:0016491">
    <property type="term" value="F:oxidoreductase activity"/>
    <property type="evidence" value="ECO:0007669"/>
    <property type="project" value="UniProtKB-KW"/>
</dbReference>
<dbReference type="GO" id="GO:0006508">
    <property type="term" value="P:proteolysis"/>
    <property type="evidence" value="ECO:0007669"/>
    <property type="project" value="UniProtKB-KW"/>
</dbReference>
<feature type="transmembrane region" description="Helical" evidence="15">
    <location>
        <begin position="47"/>
        <end position="67"/>
    </location>
</feature>
<keyword evidence="18" id="KW-1185">Reference proteome</keyword>
<dbReference type="PRINTS" id="PR00722">
    <property type="entry name" value="CHYMOTRYPSIN"/>
</dbReference>
<dbReference type="CDD" id="cd13858">
    <property type="entry name" value="CuRO_1_tcLCC2_insect_like"/>
    <property type="match status" value="1"/>
</dbReference>
<dbReference type="SUPFAM" id="SSF49503">
    <property type="entry name" value="Cupredoxins"/>
    <property type="match status" value="3"/>
</dbReference>
<evidence type="ECO:0000256" key="7">
    <source>
        <dbReference type="ARBA" id="ARBA00022989"/>
    </source>
</evidence>
<evidence type="ECO:0000256" key="15">
    <source>
        <dbReference type="SAM" id="Phobius"/>
    </source>
</evidence>
<keyword evidence="4 15" id="KW-0812">Transmembrane</keyword>
<accession>A0A8J2WB94</accession>
<comment type="similarity">
    <text evidence="2">Belongs to the multicopper oxidase family.</text>
</comment>
<dbReference type="InterPro" id="IPR009003">
    <property type="entry name" value="Peptidase_S1_PA"/>
</dbReference>
<dbReference type="GO" id="GO:0005549">
    <property type="term" value="F:odorant binding"/>
    <property type="evidence" value="ECO:0007669"/>
    <property type="project" value="InterPro"/>
</dbReference>
<evidence type="ECO:0000256" key="3">
    <source>
        <dbReference type="ARBA" id="ARBA00022606"/>
    </source>
</evidence>
<gene>
    <name evidence="17" type="ORF">DCHRY22_LOCUS15691</name>
</gene>
<dbReference type="EMBL" id="CAKASE010000083">
    <property type="protein sequence ID" value="CAG9585222.1"/>
    <property type="molecule type" value="Genomic_DNA"/>
</dbReference>
<proteinExistence type="inferred from homology"/>
<keyword evidence="11" id="KW-1015">Disulfide bond</keyword>
<dbReference type="Pfam" id="PF07732">
    <property type="entry name" value="Cu-oxidase_3"/>
    <property type="match status" value="1"/>
</dbReference>
<evidence type="ECO:0000259" key="16">
    <source>
        <dbReference type="PROSITE" id="PS50240"/>
    </source>
</evidence>
<feature type="transmembrane region" description="Helical" evidence="15">
    <location>
        <begin position="79"/>
        <end position="98"/>
    </location>
</feature>
<evidence type="ECO:0000256" key="10">
    <source>
        <dbReference type="ARBA" id="ARBA00023136"/>
    </source>
</evidence>
<dbReference type="CDD" id="cd13884">
    <property type="entry name" value="CuRO_2_tcLCC_insect_like"/>
    <property type="match status" value="1"/>
</dbReference>
<dbReference type="InterPro" id="IPR001254">
    <property type="entry name" value="Trypsin_dom"/>
</dbReference>
<dbReference type="GO" id="GO:0004252">
    <property type="term" value="F:serine-type endopeptidase activity"/>
    <property type="evidence" value="ECO:0007669"/>
    <property type="project" value="InterPro"/>
</dbReference>
<dbReference type="GO" id="GO:0005886">
    <property type="term" value="C:plasma membrane"/>
    <property type="evidence" value="ECO:0007669"/>
    <property type="project" value="TreeGrafter"/>
</dbReference>
<keyword evidence="7 15" id="KW-1133">Transmembrane helix</keyword>
<dbReference type="Proteomes" id="UP000789524">
    <property type="component" value="Unassembled WGS sequence"/>
</dbReference>
<evidence type="ECO:0000256" key="1">
    <source>
        <dbReference type="ARBA" id="ARBA00004141"/>
    </source>
</evidence>
<dbReference type="InterPro" id="IPR043504">
    <property type="entry name" value="Peptidase_S1_PA_chymotrypsin"/>
</dbReference>
<dbReference type="OrthoDB" id="2121828at2759"/>
<name>A0A8J2WB94_9NEOP</name>
<dbReference type="GO" id="GO:0007165">
    <property type="term" value="P:signal transduction"/>
    <property type="evidence" value="ECO:0007669"/>
    <property type="project" value="UniProtKB-KW"/>
</dbReference>
<dbReference type="InterPro" id="IPR008972">
    <property type="entry name" value="Cupredoxin"/>
</dbReference>
<dbReference type="Pfam" id="PF07731">
    <property type="entry name" value="Cu-oxidase_2"/>
    <property type="match status" value="1"/>
</dbReference>
<dbReference type="PANTHER" id="PTHR11709">
    <property type="entry name" value="MULTI-COPPER OXIDASE"/>
    <property type="match status" value="1"/>
</dbReference>
<evidence type="ECO:0000256" key="13">
    <source>
        <dbReference type="ARBA" id="ARBA00023224"/>
    </source>
</evidence>
<evidence type="ECO:0000256" key="11">
    <source>
        <dbReference type="ARBA" id="ARBA00023157"/>
    </source>
</evidence>
<evidence type="ECO:0000256" key="4">
    <source>
        <dbReference type="ARBA" id="ARBA00022692"/>
    </source>
</evidence>
<keyword evidence="5" id="KW-0479">Metal-binding</keyword>
<evidence type="ECO:0000256" key="12">
    <source>
        <dbReference type="ARBA" id="ARBA00023170"/>
    </source>
</evidence>
<dbReference type="Pfam" id="PF00394">
    <property type="entry name" value="Cu-oxidase"/>
    <property type="match status" value="1"/>
</dbReference>
<dbReference type="InterPro" id="IPR004117">
    <property type="entry name" value="7tm6_olfct_rcpt"/>
</dbReference>
<dbReference type="InterPro" id="IPR011706">
    <property type="entry name" value="Cu-oxidase_C"/>
</dbReference>
<keyword evidence="14" id="KW-0645">Protease</keyword>
<dbReference type="Pfam" id="PF02949">
    <property type="entry name" value="7tm_6"/>
    <property type="match status" value="1"/>
</dbReference>
<dbReference type="InterPro" id="IPR018114">
    <property type="entry name" value="TRYPSIN_HIS"/>
</dbReference>
<keyword evidence="13" id="KW-0807">Transducer</keyword>
<dbReference type="GO" id="GO:0004984">
    <property type="term" value="F:olfactory receptor activity"/>
    <property type="evidence" value="ECO:0007669"/>
    <property type="project" value="InterPro"/>
</dbReference>
<keyword evidence="9" id="KW-0186">Copper</keyword>
<dbReference type="FunFam" id="2.60.40.420:FF:000045">
    <property type="entry name" value="Laccase 2"/>
    <property type="match status" value="1"/>
</dbReference>
<dbReference type="PROSITE" id="PS50240">
    <property type="entry name" value="TRYPSIN_DOM"/>
    <property type="match status" value="1"/>
</dbReference>
<dbReference type="InterPro" id="IPR045087">
    <property type="entry name" value="Cu-oxidase_fam"/>
</dbReference>
<dbReference type="InterPro" id="IPR033116">
    <property type="entry name" value="TRYPSIN_SER"/>
</dbReference>
<keyword evidence="14" id="KW-0720">Serine protease</keyword>
<evidence type="ECO:0000256" key="9">
    <source>
        <dbReference type="ARBA" id="ARBA00023008"/>
    </source>
</evidence>
<comment type="caution">
    <text evidence="17">The sequence shown here is derived from an EMBL/GenBank/DDBJ whole genome shotgun (WGS) entry which is preliminary data.</text>
</comment>
<dbReference type="Pfam" id="PF00089">
    <property type="entry name" value="Trypsin"/>
    <property type="match status" value="2"/>
</dbReference>
<dbReference type="Gene3D" id="2.60.40.420">
    <property type="entry name" value="Cupredoxins - blue copper proteins"/>
    <property type="match status" value="3"/>
</dbReference>
<sequence length="928" mass="104813">MYRLLCEEIYALDDDNVDPATVKERLVVLIGRHTLTLTIINTIKDLYSMPIGINFGINAICIILSFALPWEEWVNLSPVYIYCFLVFFLYCHLCQTLINASEEFENAVYSCGWEKFDLKEQKTIYVMLLQAQKPVTLLAADIVPVNIYTFATTMQAIRPCKFNVKPRRCEYDFVIRPILDEEGRPSLTINDQSPGPAVHVCMNDVVVVKVKNEIPNQDVTLHWHGIEQKGTPYMDGVPMITQCPISYGSIYQYSFIASSPGTFFYHADSVVHQSDGIYGSLIVDQPQPLEPNGALYDYDRSKEHTFLIAARFSELLTSRLEDKSEIRPESLVINGDNFTPKIYVMTGYSYRLRFINAIALECPIVVNVQRHAMVVIATDSNPVKPVTNGAFRLYPGERVDVVLRADQPSGGFWMQISGEGACETLKTHIMLIYSGFNYTSMLEQGPNAESEIGTFIESEKYLSLKDSQVPPKAKSIYLRIDRNSFDVKDSDLDFRYRSDAMKKKPFYPAALSLHDGVVQINGKNFLYPNAVYLLKPREVRPDIFCYVEEEQKHKEPQCLQVLKAEINEPIELLLANEGFGSNNSYTFHMHGYSMQIISTWRNPSKKPFTREEFMKLDENNLIVRNYVNPPVKNTIHVPNKGLTVVRFTPTFGGSWLLECRSCSLSIPVALLVSVPLSIPKSVLTAAHCVQGSWLMRWLPMDAVAGVHNINRFGKEAQINTIDQRIPHPLYEGGIGGYDIALLGLRTPFVFTDQVQPINLPYTSKISNESLLLVGWGALRTTNFIPDLPDELQEVKVTYIPYQQCYDAIEEIKETTENNPLDKEAHLCTGPLTGGIAACSGDSGGPLVQMTSLEALNNREEKDNDYDEYYNDKRLIRSEKVVPDISREQVPFIIGIVSWGMAPCGSKGAPTVYTNVSQYMDFINAHIKT</sequence>
<dbReference type="PROSITE" id="PS00135">
    <property type="entry name" value="TRYPSIN_SER"/>
    <property type="match status" value="1"/>
</dbReference>
<keyword evidence="14" id="KW-0378">Hydrolase</keyword>
<keyword evidence="6" id="KW-0552">Olfaction</keyword>
<dbReference type="GO" id="GO:0005507">
    <property type="term" value="F:copper ion binding"/>
    <property type="evidence" value="ECO:0007669"/>
    <property type="project" value="InterPro"/>
</dbReference>
<keyword evidence="8" id="KW-0560">Oxidoreductase</keyword>
<keyword evidence="10 15" id="KW-0472">Membrane</keyword>
<keyword evidence="12" id="KW-0675">Receptor</keyword>
<dbReference type="PANTHER" id="PTHR11709:SF394">
    <property type="entry name" value="FI03373P-RELATED"/>
    <property type="match status" value="1"/>
</dbReference>
<dbReference type="GO" id="GO:0006826">
    <property type="term" value="P:iron ion transport"/>
    <property type="evidence" value="ECO:0007669"/>
    <property type="project" value="TreeGrafter"/>
</dbReference>
<dbReference type="Gene3D" id="2.40.10.10">
    <property type="entry name" value="Trypsin-like serine proteases"/>
    <property type="match status" value="1"/>
</dbReference>
<evidence type="ECO:0000313" key="17">
    <source>
        <dbReference type="EMBL" id="CAG9585222.1"/>
    </source>
</evidence>
<evidence type="ECO:0000256" key="6">
    <source>
        <dbReference type="ARBA" id="ARBA00022725"/>
    </source>
</evidence>
<feature type="domain" description="Peptidase S1" evidence="16">
    <location>
        <begin position="650"/>
        <end position="927"/>
    </location>
</feature>
<evidence type="ECO:0000256" key="8">
    <source>
        <dbReference type="ARBA" id="ARBA00023002"/>
    </source>
</evidence>
<dbReference type="SMART" id="SM00020">
    <property type="entry name" value="Tryp_SPc"/>
    <property type="match status" value="1"/>
</dbReference>